<name>A0A0F9AZJ5_9ZZZZ</name>
<sequence length="51" mass="6197">MKRKKKKTSKNSEEPEIKEYGVVLTKEEKYRHRIYPQKGKVPEEDDEYKVV</sequence>
<protein>
    <submittedName>
        <fullName evidence="1">Uncharacterized protein</fullName>
    </submittedName>
</protein>
<dbReference type="EMBL" id="LAZR01054791">
    <property type="protein sequence ID" value="KKK77781.1"/>
    <property type="molecule type" value="Genomic_DNA"/>
</dbReference>
<evidence type="ECO:0000313" key="1">
    <source>
        <dbReference type="EMBL" id="KKK77781.1"/>
    </source>
</evidence>
<gene>
    <name evidence="1" type="ORF">LCGC14_2850130</name>
</gene>
<comment type="caution">
    <text evidence="1">The sequence shown here is derived from an EMBL/GenBank/DDBJ whole genome shotgun (WGS) entry which is preliminary data.</text>
</comment>
<dbReference type="AlphaFoldDB" id="A0A0F9AZJ5"/>
<organism evidence="1">
    <name type="scientific">marine sediment metagenome</name>
    <dbReference type="NCBI Taxonomy" id="412755"/>
    <lineage>
        <taxon>unclassified sequences</taxon>
        <taxon>metagenomes</taxon>
        <taxon>ecological metagenomes</taxon>
    </lineage>
</organism>
<proteinExistence type="predicted"/>
<accession>A0A0F9AZJ5</accession>
<reference evidence="1" key="1">
    <citation type="journal article" date="2015" name="Nature">
        <title>Complex archaea that bridge the gap between prokaryotes and eukaryotes.</title>
        <authorList>
            <person name="Spang A."/>
            <person name="Saw J.H."/>
            <person name="Jorgensen S.L."/>
            <person name="Zaremba-Niedzwiedzka K."/>
            <person name="Martijn J."/>
            <person name="Lind A.E."/>
            <person name="van Eijk R."/>
            <person name="Schleper C."/>
            <person name="Guy L."/>
            <person name="Ettema T.J."/>
        </authorList>
    </citation>
    <scope>NUCLEOTIDE SEQUENCE</scope>
</reference>